<feature type="non-terminal residue" evidence="2">
    <location>
        <position position="1"/>
    </location>
</feature>
<sequence>GRLAHAAPGDVPAGAAQLHRLQGGVEAVPHGLPRAGPLPALHRHRRRSADRDLRAQWRAHPVRRVRRPGHARGLRLQRRAHRHDLQRLLQAEVRQALRPDARHTADDRRHRPWRDRLGPAAGGGVRRGVPARHARPRPRQLVVGAAGAAGHAAHRVRVLRGVHGADDVDDELAGLRQDHPRPAAAVPLLRDVLPALGVPRLAPDRRRVHAALPWGRALPRAHHRLDHLGQRRLGRLPRGDGGRRPGRRAPAPRHAAGDL</sequence>
<dbReference type="EMBL" id="CADCUP010000107">
    <property type="protein sequence ID" value="CAA9390510.1"/>
    <property type="molecule type" value="Genomic_DNA"/>
</dbReference>
<feature type="region of interest" description="Disordered" evidence="1">
    <location>
        <begin position="31"/>
        <end position="51"/>
    </location>
</feature>
<gene>
    <name evidence="2" type="ORF">AVDCRST_MAG06-1543</name>
</gene>
<evidence type="ECO:0000256" key="1">
    <source>
        <dbReference type="SAM" id="MobiDB-lite"/>
    </source>
</evidence>
<name>A0A6J4NL51_9ACTN</name>
<feature type="compositionally biased region" description="Basic and acidic residues" evidence="1">
    <location>
        <begin position="100"/>
        <end position="117"/>
    </location>
</feature>
<reference evidence="2" key="1">
    <citation type="submission" date="2020-02" db="EMBL/GenBank/DDBJ databases">
        <authorList>
            <person name="Meier V. D."/>
        </authorList>
    </citation>
    <scope>NUCLEOTIDE SEQUENCE</scope>
    <source>
        <strain evidence="2">AVDCRST_MAG06</strain>
    </source>
</reference>
<feature type="compositionally biased region" description="Basic residues" evidence="1">
    <location>
        <begin position="223"/>
        <end position="235"/>
    </location>
</feature>
<protein>
    <submittedName>
        <fullName evidence="2">Efflux ABC transporter, permease protein</fullName>
    </submittedName>
</protein>
<feature type="region of interest" description="Disordered" evidence="1">
    <location>
        <begin position="223"/>
        <end position="259"/>
    </location>
</feature>
<evidence type="ECO:0000313" key="2">
    <source>
        <dbReference type="EMBL" id="CAA9390510.1"/>
    </source>
</evidence>
<proteinExistence type="predicted"/>
<dbReference type="AlphaFoldDB" id="A0A6J4NL51"/>
<feature type="non-terminal residue" evidence="2">
    <location>
        <position position="259"/>
    </location>
</feature>
<accession>A0A6J4NL51</accession>
<organism evidence="2">
    <name type="scientific">uncultured Nocardioides sp</name>
    <dbReference type="NCBI Taxonomy" id="198441"/>
    <lineage>
        <taxon>Bacteria</taxon>
        <taxon>Bacillati</taxon>
        <taxon>Actinomycetota</taxon>
        <taxon>Actinomycetes</taxon>
        <taxon>Propionibacteriales</taxon>
        <taxon>Nocardioidaceae</taxon>
        <taxon>Nocardioides</taxon>
        <taxon>environmental samples</taxon>
    </lineage>
</organism>
<feature type="region of interest" description="Disordered" evidence="1">
    <location>
        <begin position="100"/>
        <end position="135"/>
    </location>
</feature>